<gene>
    <name evidence="2" type="ORF">AB0L03_34455</name>
</gene>
<accession>A0ABV3J595</accession>
<dbReference type="EMBL" id="JBFASG010000061">
    <property type="protein sequence ID" value="MEV4927850.1"/>
    <property type="molecule type" value="Genomic_DNA"/>
</dbReference>
<comment type="caution">
    <text evidence="2">The sequence shown here is derived from an EMBL/GenBank/DDBJ whole genome shotgun (WGS) entry which is preliminary data.</text>
</comment>
<evidence type="ECO:0000256" key="1">
    <source>
        <dbReference type="SAM" id="MobiDB-lite"/>
    </source>
</evidence>
<sequence>MTSVDEQVTGQWRSAPFDAGAMETSELVLLAGGRGWSRFESFSGELSIGRFAWRLPSPGLLELRYTWRVNGQWGPSGDGFETVDDSGPDHELIRTAYRIGTERPPLSGEPVTALQLDVPVEFAGTFALGRRLMTPADDPSSTVAPYAPSVHPASPVR</sequence>
<dbReference type="RefSeq" id="WP_366090893.1">
    <property type="nucleotide sequence ID" value="NZ_JBFASG010000061.1"/>
</dbReference>
<proteinExistence type="predicted"/>
<name>A0ABV3J595_9ACTN</name>
<dbReference type="Proteomes" id="UP001552479">
    <property type="component" value="Unassembled WGS sequence"/>
</dbReference>
<evidence type="ECO:0000313" key="2">
    <source>
        <dbReference type="EMBL" id="MEV4927850.1"/>
    </source>
</evidence>
<evidence type="ECO:0000313" key="3">
    <source>
        <dbReference type="Proteomes" id="UP001552479"/>
    </source>
</evidence>
<reference evidence="2 3" key="1">
    <citation type="submission" date="2024-06" db="EMBL/GenBank/DDBJ databases">
        <title>The Natural Products Discovery Center: Release of the First 8490 Sequenced Strains for Exploring Actinobacteria Biosynthetic Diversity.</title>
        <authorList>
            <person name="Kalkreuter E."/>
            <person name="Kautsar S.A."/>
            <person name="Yang D."/>
            <person name="Bader C.D."/>
            <person name="Teijaro C.N."/>
            <person name="Fluegel L."/>
            <person name="Davis C.M."/>
            <person name="Simpson J.R."/>
            <person name="Lauterbach L."/>
            <person name="Steele A.D."/>
            <person name="Gui C."/>
            <person name="Meng S."/>
            <person name="Li G."/>
            <person name="Viehrig K."/>
            <person name="Ye F."/>
            <person name="Su P."/>
            <person name="Kiefer A.F."/>
            <person name="Nichols A."/>
            <person name="Cepeda A.J."/>
            <person name="Yan W."/>
            <person name="Fan B."/>
            <person name="Jiang Y."/>
            <person name="Adhikari A."/>
            <person name="Zheng C.-J."/>
            <person name="Schuster L."/>
            <person name="Cowan T.M."/>
            <person name="Smanski M.J."/>
            <person name="Chevrette M.G."/>
            <person name="De Carvalho L.P.S."/>
            <person name="Shen B."/>
        </authorList>
    </citation>
    <scope>NUCLEOTIDE SEQUENCE [LARGE SCALE GENOMIC DNA]</scope>
    <source>
        <strain evidence="2 3">NPDC053791</strain>
    </source>
</reference>
<protein>
    <submittedName>
        <fullName evidence="2">Uncharacterized protein</fullName>
    </submittedName>
</protein>
<organism evidence="2 3">
    <name type="scientific">Streptomyces roseoverticillatus</name>
    <dbReference type="NCBI Taxonomy" id="66429"/>
    <lineage>
        <taxon>Bacteria</taxon>
        <taxon>Bacillati</taxon>
        <taxon>Actinomycetota</taxon>
        <taxon>Actinomycetes</taxon>
        <taxon>Kitasatosporales</taxon>
        <taxon>Streptomycetaceae</taxon>
        <taxon>Streptomyces</taxon>
    </lineage>
</organism>
<keyword evidence="3" id="KW-1185">Reference proteome</keyword>
<feature type="region of interest" description="Disordered" evidence="1">
    <location>
        <begin position="137"/>
        <end position="157"/>
    </location>
</feature>